<sequence>MGEVGVLQSVWILCGGRIKARASPKPSKYS</sequence>
<evidence type="ECO:0000313" key="2">
    <source>
        <dbReference type="Proteomes" id="UP000234681"/>
    </source>
</evidence>
<dbReference type="AlphaFoldDB" id="A6K194"/>
<gene>
    <name evidence="1" type="ORF">rCG_42664</name>
</gene>
<dbReference type="EMBL" id="CH474012">
    <property type="protein sequence ID" value="EDL89552.1"/>
    <property type="molecule type" value="Genomic_DNA"/>
</dbReference>
<protein>
    <submittedName>
        <fullName evidence="1">RCG42664</fullName>
    </submittedName>
</protein>
<evidence type="ECO:0000313" key="1">
    <source>
        <dbReference type="EMBL" id="EDL89552.1"/>
    </source>
</evidence>
<organism evidence="1 2">
    <name type="scientific">Rattus norvegicus</name>
    <name type="common">Rat</name>
    <dbReference type="NCBI Taxonomy" id="10116"/>
    <lineage>
        <taxon>Eukaryota</taxon>
        <taxon>Metazoa</taxon>
        <taxon>Chordata</taxon>
        <taxon>Craniata</taxon>
        <taxon>Vertebrata</taxon>
        <taxon>Euteleostomi</taxon>
        <taxon>Mammalia</taxon>
        <taxon>Eutheria</taxon>
        <taxon>Euarchontoglires</taxon>
        <taxon>Glires</taxon>
        <taxon>Rodentia</taxon>
        <taxon>Myomorpha</taxon>
        <taxon>Muroidea</taxon>
        <taxon>Muridae</taxon>
        <taxon>Murinae</taxon>
        <taxon>Rattus</taxon>
    </lineage>
</organism>
<accession>A6K194</accession>
<proteinExistence type="predicted"/>
<name>A6K194_RAT</name>
<dbReference type="Proteomes" id="UP000234681">
    <property type="component" value="Chromosome 12"/>
</dbReference>
<reference evidence="1 2" key="1">
    <citation type="submission" date="2005-07" db="EMBL/GenBank/DDBJ databases">
        <authorList>
            <person name="Mural R.J."/>
            <person name="Li P.W."/>
            <person name="Adams M.D."/>
            <person name="Amanatides P.G."/>
            <person name="Baden-Tillson H."/>
            <person name="Barnstead M."/>
            <person name="Chin S.H."/>
            <person name="Dew I."/>
            <person name="Evans C.A."/>
            <person name="Ferriera S."/>
            <person name="Flanigan M."/>
            <person name="Fosler C."/>
            <person name="Glodek A."/>
            <person name="Gu Z."/>
            <person name="Holt R.A."/>
            <person name="Jennings D."/>
            <person name="Kraft C.L."/>
            <person name="Lu F."/>
            <person name="Nguyen T."/>
            <person name="Nusskern D.R."/>
            <person name="Pfannkoch C.M."/>
            <person name="Sitter C."/>
            <person name="Sutton G.G."/>
            <person name="Venter J.C."/>
            <person name="Wang Z."/>
            <person name="Woodage T."/>
            <person name="Zheng X.H."/>
            <person name="Zhong F."/>
        </authorList>
    </citation>
    <scope>NUCLEOTIDE SEQUENCE [LARGE SCALE GENOMIC DNA]</scope>
    <source>
        <strain>BN</strain>
        <strain evidence="2">Sprague-Dawley</strain>
    </source>
</reference>